<evidence type="ECO:0000313" key="2">
    <source>
        <dbReference type="EMBL" id="MEQ2209063.1"/>
    </source>
</evidence>
<dbReference type="SUPFAM" id="SSF50965">
    <property type="entry name" value="Galactose oxidase, central domain"/>
    <property type="match status" value="1"/>
</dbReference>
<evidence type="ECO:0008006" key="4">
    <source>
        <dbReference type="Google" id="ProtNLM"/>
    </source>
</evidence>
<dbReference type="InterPro" id="IPR052588">
    <property type="entry name" value="Kelch_domain_protein"/>
</dbReference>
<evidence type="ECO:0000256" key="1">
    <source>
        <dbReference type="SAM" id="MobiDB-lite"/>
    </source>
</evidence>
<dbReference type="EMBL" id="JAHRIN010050950">
    <property type="protein sequence ID" value="MEQ2209063.1"/>
    <property type="molecule type" value="Genomic_DNA"/>
</dbReference>
<dbReference type="Pfam" id="PF24681">
    <property type="entry name" value="Kelch_KLHDC2_KLHL20_DRC7"/>
    <property type="match status" value="1"/>
</dbReference>
<proteinExistence type="predicted"/>
<feature type="region of interest" description="Disordered" evidence="1">
    <location>
        <begin position="174"/>
        <end position="248"/>
    </location>
</feature>
<keyword evidence="3" id="KW-1185">Reference proteome</keyword>
<dbReference type="Proteomes" id="UP001434883">
    <property type="component" value="Unassembled WGS sequence"/>
</dbReference>
<dbReference type="Gene3D" id="2.120.10.80">
    <property type="entry name" value="Kelch-type beta propeller"/>
    <property type="match status" value="2"/>
</dbReference>
<sequence>MVLSKRQLLVFGGFHESTRDFIYYNDIYAFSLDTFSWSRLAPSGFAPSPRSACQMTPTPDGAGVIIYGGYSKVRVKKDVEKGTIHSDMFLLKQDGKDGQEKWSWSRLSPSGSKPPPRSGFSLAVGPAGRAVLFGGVCDEEEEELLEGDFYNDLYLYDTAKNRWFPGVLRGTKSEKKKRRRGKKAGAEDEGAETKEEEEEAVARGPTEVIKEIVTEDGTVMTIKEVIPGAQEEEEEEEDEEEEEEDGNK</sequence>
<dbReference type="PANTHER" id="PTHR46063">
    <property type="entry name" value="KELCH DOMAIN-CONTAINING PROTEIN"/>
    <property type="match status" value="1"/>
</dbReference>
<feature type="compositionally biased region" description="Basic residues" evidence="1">
    <location>
        <begin position="174"/>
        <end position="183"/>
    </location>
</feature>
<dbReference type="InterPro" id="IPR015915">
    <property type="entry name" value="Kelch-typ_b-propeller"/>
</dbReference>
<gene>
    <name evidence="2" type="ORF">XENOCAPTIV_023542</name>
</gene>
<evidence type="ECO:0000313" key="3">
    <source>
        <dbReference type="Proteomes" id="UP001434883"/>
    </source>
</evidence>
<name>A0ABV0RNE6_9TELE</name>
<comment type="caution">
    <text evidence="2">The sequence shown here is derived from an EMBL/GenBank/DDBJ whole genome shotgun (WGS) entry which is preliminary data.</text>
</comment>
<dbReference type="PANTHER" id="PTHR46063:SF1">
    <property type="entry name" value="KELCH DOMAIN-CONTAINING PROTEIN 4"/>
    <property type="match status" value="1"/>
</dbReference>
<protein>
    <recommendedName>
        <fullName evidence="4">Kelch domain containing 4</fullName>
    </recommendedName>
</protein>
<feature type="compositionally biased region" description="Acidic residues" evidence="1">
    <location>
        <begin position="187"/>
        <end position="199"/>
    </location>
</feature>
<accession>A0ABV0RNE6</accession>
<reference evidence="2 3" key="1">
    <citation type="submission" date="2021-06" db="EMBL/GenBank/DDBJ databases">
        <authorList>
            <person name="Palmer J.M."/>
        </authorList>
    </citation>
    <scope>NUCLEOTIDE SEQUENCE [LARGE SCALE GENOMIC DNA]</scope>
    <source>
        <strain evidence="2 3">XC_2019</strain>
        <tissue evidence="2">Muscle</tissue>
    </source>
</reference>
<feature type="region of interest" description="Disordered" evidence="1">
    <location>
        <begin position="100"/>
        <end position="120"/>
    </location>
</feature>
<organism evidence="2 3">
    <name type="scientific">Xenoophorus captivus</name>
    <dbReference type="NCBI Taxonomy" id="1517983"/>
    <lineage>
        <taxon>Eukaryota</taxon>
        <taxon>Metazoa</taxon>
        <taxon>Chordata</taxon>
        <taxon>Craniata</taxon>
        <taxon>Vertebrata</taxon>
        <taxon>Euteleostomi</taxon>
        <taxon>Actinopterygii</taxon>
        <taxon>Neopterygii</taxon>
        <taxon>Teleostei</taxon>
        <taxon>Neoteleostei</taxon>
        <taxon>Acanthomorphata</taxon>
        <taxon>Ovalentaria</taxon>
        <taxon>Atherinomorphae</taxon>
        <taxon>Cyprinodontiformes</taxon>
        <taxon>Goodeidae</taxon>
        <taxon>Xenoophorus</taxon>
    </lineage>
</organism>
<feature type="compositionally biased region" description="Acidic residues" evidence="1">
    <location>
        <begin position="230"/>
        <end position="248"/>
    </location>
</feature>
<dbReference type="InterPro" id="IPR011043">
    <property type="entry name" value="Gal_Oxase/kelch_b-propeller"/>
</dbReference>